<evidence type="ECO:0000313" key="2">
    <source>
        <dbReference type="EMBL" id="OYQ28806.1"/>
    </source>
</evidence>
<proteinExistence type="predicted"/>
<dbReference type="RefSeq" id="WP_094473614.1">
    <property type="nucleotide sequence ID" value="NZ_NOXT01000107.1"/>
</dbReference>
<reference evidence="2 3" key="1">
    <citation type="submission" date="2017-07" db="EMBL/GenBank/DDBJ databases">
        <title>Sandarakinorhabdus cyanobacteriorum sp. nov., a novel bacterium isolated from cyanobacterial aggregates in a eutrophic lake.</title>
        <authorList>
            <person name="Cai H."/>
        </authorList>
    </citation>
    <scope>NUCLEOTIDE SEQUENCE [LARGE SCALE GENOMIC DNA]</scope>
    <source>
        <strain evidence="2 3">TH057</strain>
    </source>
</reference>
<dbReference type="Proteomes" id="UP000216991">
    <property type="component" value="Unassembled WGS sequence"/>
</dbReference>
<organism evidence="2 3">
    <name type="scientific">Sandarakinorhabdus cyanobacteriorum</name>
    <dbReference type="NCBI Taxonomy" id="1981098"/>
    <lineage>
        <taxon>Bacteria</taxon>
        <taxon>Pseudomonadati</taxon>
        <taxon>Pseudomonadota</taxon>
        <taxon>Alphaproteobacteria</taxon>
        <taxon>Sphingomonadales</taxon>
        <taxon>Sphingosinicellaceae</taxon>
        <taxon>Sandarakinorhabdus</taxon>
    </lineage>
</organism>
<evidence type="ECO:0000259" key="1">
    <source>
        <dbReference type="PROSITE" id="PS51819"/>
    </source>
</evidence>
<protein>
    <recommendedName>
        <fullName evidence="1">VOC domain-containing protein</fullName>
    </recommendedName>
</protein>
<feature type="domain" description="VOC" evidence="1">
    <location>
        <begin position="1"/>
        <end position="125"/>
    </location>
</feature>
<keyword evidence="3" id="KW-1185">Reference proteome</keyword>
<dbReference type="Gene3D" id="3.10.180.10">
    <property type="entry name" value="2,3-Dihydroxybiphenyl 1,2-Dioxygenase, domain 1"/>
    <property type="match status" value="1"/>
</dbReference>
<gene>
    <name evidence="2" type="ORF">CHU93_08225</name>
</gene>
<dbReference type="OrthoDB" id="9804907at2"/>
<sequence length="126" mass="13473">MARVMALLCVADRDRARAFYSDILGPVFGIGAPVIDPFGDQFPCGDGFIRLTTIPGWQAGQYPMLGWQVDDATAASRALLAAGVALLRYPGFDQDDLGLWHSPDGGAVIGWFNDSEGNLLSLTQQG</sequence>
<name>A0A255YHT5_9SPHN</name>
<comment type="caution">
    <text evidence="2">The sequence shown here is derived from an EMBL/GenBank/DDBJ whole genome shotgun (WGS) entry which is preliminary data.</text>
</comment>
<dbReference type="InterPro" id="IPR029068">
    <property type="entry name" value="Glyas_Bleomycin-R_OHBP_Dase"/>
</dbReference>
<accession>A0A255YHT5</accession>
<dbReference type="EMBL" id="NOXT01000107">
    <property type="protein sequence ID" value="OYQ28806.1"/>
    <property type="molecule type" value="Genomic_DNA"/>
</dbReference>
<dbReference type="AlphaFoldDB" id="A0A255YHT5"/>
<dbReference type="SUPFAM" id="SSF54593">
    <property type="entry name" value="Glyoxalase/Bleomycin resistance protein/Dihydroxybiphenyl dioxygenase"/>
    <property type="match status" value="1"/>
</dbReference>
<dbReference type="InterPro" id="IPR037523">
    <property type="entry name" value="VOC_core"/>
</dbReference>
<dbReference type="PROSITE" id="PS51819">
    <property type="entry name" value="VOC"/>
    <property type="match status" value="1"/>
</dbReference>
<evidence type="ECO:0000313" key="3">
    <source>
        <dbReference type="Proteomes" id="UP000216991"/>
    </source>
</evidence>